<accession>A0A6L2P1G5</accession>
<name>A0A6L2P1G5_TANCI</name>
<dbReference type="AlphaFoldDB" id="A0A6L2P1G5"/>
<organism evidence="2">
    <name type="scientific">Tanacetum cinerariifolium</name>
    <name type="common">Dalmatian daisy</name>
    <name type="synonym">Chrysanthemum cinerariifolium</name>
    <dbReference type="NCBI Taxonomy" id="118510"/>
    <lineage>
        <taxon>Eukaryota</taxon>
        <taxon>Viridiplantae</taxon>
        <taxon>Streptophyta</taxon>
        <taxon>Embryophyta</taxon>
        <taxon>Tracheophyta</taxon>
        <taxon>Spermatophyta</taxon>
        <taxon>Magnoliopsida</taxon>
        <taxon>eudicotyledons</taxon>
        <taxon>Gunneridae</taxon>
        <taxon>Pentapetalae</taxon>
        <taxon>asterids</taxon>
        <taxon>campanulids</taxon>
        <taxon>Asterales</taxon>
        <taxon>Asteraceae</taxon>
        <taxon>Asteroideae</taxon>
        <taxon>Anthemideae</taxon>
        <taxon>Anthemidinae</taxon>
        <taxon>Tanacetum</taxon>
    </lineage>
</organism>
<feature type="domain" description="Retrotransposon gag" evidence="1">
    <location>
        <begin position="55"/>
        <end position="143"/>
    </location>
</feature>
<proteinExistence type="predicted"/>
<dbReference type="Pfam" id="PF03732">
    <property type="entry name" value="Retrotrans_gag"/>
    <property type="match status" value="1"/>
</dbReference>
<gene>
    <name evidence="2" type="ORF">Tci_064248</name>
</gene>
<sequence>MDENMIQLLLKDQAKARRSRRNNRSWPFRCSLMHCVLSYRLLGDYYKLVMGRLKVVGFNLEGVVADWFWWMAKNELITDWVRFVKSVRNRFGPSKYDDPQRALSKLLQTRSVKDYQQKFIKLMNMVTDIPDSLIISFYISWLKLDLQRELLDFETNNSWCHVFIQTFYQSSIGRQGGSCNGPGSSYSLKLWERIGIGDIQELMDNGDNHYFVQRKVGERVRLQAMVAGRPYQWVRGLPKEAMWEWMPDSQSAYSQYHLEGKVNFEGVRNVTRLAAGVERRKRVKCYVQGSRRRKRKKGVGCGSESLDSTRISC</sequence>
<evidence type="ECO:0000313" key="2">
    <source>
        <dbReference type="EMBL" id="GEU92270.1"/>
    </source>
</evidence>
<comment type="caution">
    <text evidence="2">The sequence shown here is derived from an EMBL/GenBank/DDBJ whole genome shotgun (WGS) entry which is preliminary data.</text>
</comment>
<reference evidence="2" key="1">
    <citation type="journal article" date="2019" name="Sci. Rep.">
        <title>Draft genome of Tanacetum cinerariifolium, the natural source of mosquito coil.</title>
        <authorList>
            <person name="Yamashiro T."/>
            <person name="Shiraishi A."/>
            <person name="Satake H."/>
            <person name="Nakayama K."/>
        </authorList>
    </citation>
    <scope>NUCLEOTIDE SEQUENCE</scope>
</reference>
<protein>
    <submittedName>
        <fullName evidence="2">Ty3/gypsy retrotransposon protein</fullName>
    </submittedName>
</protein>
<evidence type="ECO:0000259" key="1">
    <source>
        <dbReference type="Pfam" id="PF03732"/>
    </source>
</evidence>
<dbReference type="InterPro" id="IPR005162">
    <property type="entry name" value="Retrotrans_gag_dom"/>
</dbReference>
<dbReference type="EMBL" id="BKCJ010010590">
    <property type="protein sequence ID" value="GEU92270.1"/>
    <property type="molecule type" value="Genomic_DNA"/>
</dbReference>